<feature type="coiled-coil region" evidence="1">
    <location>
        <begin position="59"/>
        <end position="87"/>
    </location>
</feature>
<evidence type="ECO:0000256" key="2">
    <source>
        <dbReference type="SAM" id="MobiDB-lite"/>
    </source>
</evidence>
<name>A0A1A8WS73_PLAOA</name>
<evidence type="ECO:0000256" key="1">
    <source>
        <dbReference type="SAM" id="Coils"/>
    </source>
</evidence>
<feature type="compositionally biased region" description="Basic and acidic residues" evidence="2">
    <location>
        <begin position="254"/>
        <end position="263"/>
    </location>
</feature>
<feature type="region of interest" description="Disordered" evidence="2">
    <location>
        <begin position="254"/>
        <end position="313"/>
    </location>
</feature>
<keyword evidence="1" id="KW-0175">Coiled coil</keyword>
<protein>
    <submittedName>
        <fullName evidence="3">MYND finger protein, putative</fullName>
    </submittedName>
</protein>
<evidence type="ECO:0000313" key="3">
    <source>
        <dbReference type="EMBL" id="SBS95750.1"/>
    </source>
</evidence>
<gene>
    <name evidence="3" type="ORF">POVCU1_030110</name>
</gene>
<dbReference type="AlphaFoldDB" id="A0A1A8WS73"/>
<dbReference type="EMBL" id="FLQV01000549">
    <property type="protein sequence ID" value="SBS95750.1"/>
    <property type="molecule type" value="Genomic_DNA"/>
</dbReference>
<reference evidence="4" key="1">
    <citation type="submission" date="2016-05" db="EMBL/GenBank/DDBJ databases">
        <authorList>
            <person name="Naeem Raeece"/>
        </authorList>
    </citation>
    <scope>NUCLEOTIDE SEQUENCE [LARGE SCALE GENOMIC DNA]</scope>
</reference>
<accession>A0A1A8WS73</accession>
<organism evidence="3 4">
    <name type="scientific">Plasmodium ovale curtisi</name>
    <dbReference type="NCBI Taxonomy" id="864141"/>
    <lineage>
        <taxon>Eukaryota</taxon>
        <taxon>Sar</taxon>
        <taxon>Alveolata</taxon>
        <taxon>Apicomplexa</taxon>
        <taxon>Aconoidasida</taxon>
        <taxon>Haemosporida</taxon>
        <taxon>Plasmodiidae</taxon>
        <taxon>Plasmodium</taxon>
        <taxon>Plasmodium (Plasmodium)</taxon>
    </lineage>
</organism>
<sequence>MAEDILKCVHDNFKYVLISCDINNEIKEINFKGSEEKFQNTLGSYFRRIIFDEKGKDELKETIKEKLKISKENNNKEENENEDKKESLTSIPQDLINNAIESSQTYQIIPLTIPSEKTKFFAVNCYIDDIGRIKKLPYNSRASRICSTDIYGDAFLSKTYDNEDFRRCDFTIKEYEEFLKNPPKAENRYTCLLVLIYNFHTMGFTHEEKWDQAQAMQDLLRQMKTEKDGDTNVNMNKEIEKANACETCYTGSEAKGKETRGNKTCEFPQCTSPPKKTSKDAESAKRSFTAQLNARKKTSSFTRGYAREKTPDT</sequence>
<dbReference type="Proteomes" id="UP000078546">
    <property type="component" value="Unassembled WGS sequence"/>
</dbReference>
<evidence type="ECO:0000313" key="4">
    <source>
        <dbReference type="Proteomes" id="UP000078546"/>
    </source>
</evidence>
<proteinExistence type="predicted"/>